<keyword evidence="3" id="KW-1185">Reference proteome</keyword>
<dbReference type="EMBL" id="CATQJL010000001">
    <property type="protein sequence ID" value="CAJ0589989.1"/>
    <property type="molecule type" value="Genomic_DNA"/>
</dbReference>
<comment type="caution">
    <text evidence="2">The sequence shown here is derived from an EMBL/GenBank/DDBJ whole genome shotgun (WGS) entry which is preliminary data.</text>
</comment>
<sequence>MKTTSAPSFAISSGWSTGHGEVKNVKSWDEIKYGRQPLILKKNVNGIEIYPCDGPYIRKSEQLKPVSLKAATAERTVLYPVKKMVCQQNLKYSPALGTNLDKRPSNDELLVEKPFRIKQHTTRPLTLVRPLGNVINLQAPDGSRAGTPLLQHSPTSSERSSSSSVPTCSSWDGSDRDIVPNQTLNSTPTSSYQTSDEYATVGQPMCERNPTAHNNGGEITASEQFVIPAVGVQNSSTDGSFDSQRDFMVTYHDLLGSPIRLPEHLSPSTERYLLDLDQQNFVSQGDNCGPETLQTACDSQVSDIDYSLFDEFFVRT</sequence>
<gene>
    <name evidence="2" type="ORF">CYNAS_LOCUS1972</name>
</gene>
<feature type="compositionally biased region" description="Low complexity" evidence="1">
    <location>
        <begin position="153"/>
        <end position="170"/>
    </location>
</feature>
<protein>
    <submittedName>
        <fullName evidence="2">Uncharacterized protein</fullName>
    </submittedName>
</protein>
<evidence type="ECO:0000313" key="2">
    <source>
        <dbReference type="EMBL" id="CAJ0589989.1"/>
    </source>
</evidence>
<dbReference type="AlphaFoldDB" id="A0AA36GF61"/>
<evidence type="ECO:0000313" key="3">
    <source>
        <dbReference type="Proteomes" id="UP001176961"/>
    </source>
</evidence>
<feature type="region of interest" description="Disordered" evidence="1">
    <location>
        <begin position="138"/>
        <end position="198"/>
    </location>
</feature>
<reference evidence="2" key="1">
    <citation type="submission" date="2023-07" db="EMBL/GenBank/DDBJ databases">
        <authorList>
            <consortium name="CYATHOMIX"/>
        </authorList>
    </citation>
    <scope>NUCLEOTIDE SEQUENCE</scope>
    <source>
        <strain evidence="2">N/A</strain>
    </source>
</reference>
<name>A0AA36GF61_CYLNA</name>
<proteinExistence type="predicted"/>
<evidence type="ECO:0000256" key="1">
    <source>
        <dbReference type="SAM" id="MobiDB-lite"/>
    </source>
</evidence>
<accession>A0AA36GF61</accession>
<dbReference type="Proteomes" id="UP001176961">
    <property type="component" value="Unassembled WGS sequence"/>
</dbReference>
<feature type="compositionally biased region" description="Polar residues" evidence="1">
    <location>
        <begin position="180"/>
        <end position="197"/>
    </location>
</feature>
<organism evidence="2 3">
    <name type="scientific">Cylicocyclus nassatus</name>
    <name type="common">Nematode worm</name>
    <dbReference type="NCBI Taxonomy" id="53992"/>
    <lineage>
        <taxon>Eukaryota</taxon>
        <taxon>Metazoa</taxon>
        <taxon>Ecdysozoa</taxon>
        <taxon>Nematoda</taxon>
        <taxon>Chromadorea</taxon>
        <taxon>Rhabditida</taxon>
        <taxon>Rhabditina</taxon>
        <taxon>Rhabditomorpha</taxon>
        <taxon>Strongyloidea</taxon>
        <taxon>Strongylidae</taxon>
        <taxon>Cylicocyclus</taxon>
    </lineage>
</organism>